<feature type="non-terminal residue" evidence="1">
    <location>
        <position position="1"/>
    </location>
</feature>
<feature type="non-terminal residue" evidence="1">
    <location>
        <position position="156"/>
    </location>
</feature>
<name>A0ABS8TG82_DATST</name>
<keyword evidence="2" id="KW-1185">Reference proteome</keyword>
<protein>
    <submittedName>
        <fullName evidence="1">Uncharacterized protein</fullName>
    </submittedName>
</protein>
<dbReference type="EMBL" id="JACEIK010001491">
    <property type="protein sequence ID" value="MCD7469831.1"/>
    <property type="molecule type" value="Genomic_DNA"/>
</dbReference>
<evidence type="ECO:0000313" key="2">
    <source>
        <dbReference type="Proteomes" id="UP000823775"/>
    </source>
</evidence>
<sequence length="156" mass="17161">FTLTPRVDLESSGASCSVSTIWVYSRVLTGKNESCNELSVSITGRREKSWIRAKGFRSVSMDGCNGSWKLATISGDDRGKEFKDGPAAPGKRIEEASNYFMHAPLGSGGYSSVGRALLWSGLSPLCLFCCRGLVHRYNLCDFMLSLLLAERSRIYM</sequence>
<proteinExistence type="predicted"/>
<organism evidence="1 2">
    <name type="scientific">Datura stramonium</name>
    <name type="common">Jimsonweed</name>
    <name type="synonym">Common thornapple</name>
    <dbReference type="NCBI Taxonomy" id="4076"/>
    <lineage>
        <taxon>Eukaryota</taxon>
        <taxon>Viridiplantae</taxon>
        <taxon>Streptophyta</taxon>
        <taxon>Embryophyta</taxon>
        <taxon>Tracheophyta</taxon>
        <taxon>Spermatophyta</taxon>
        <taxon>Magnoliopsida</taxon>
        <taxon>eudicotyledons</taxon>
        <taxon>Gunneridae</taxon>
        <taxon>Pentapetalae</taxon>
        <taxon>asterids</taxon>
        <taxon>lamiids</taxon>
        <taxon>Solanales</taxon>
        <taxon>Solanaceae</taxon>
        <taxon>Solanoideae</taxon>
        <taxon>Datureae</taxon>
        <taxon>Datura</taxon>
    </lineage>
</organism>
<reference evidence="1 2" key="1">
    <citation type="journal article" date="2021" name="BMC Genomics">
        <title>Datura genome reveals duplications of psychoactive alkaloid biosynthetic genes and high mutation rate following tissue culture.</title>
        <authorList>
            <person name="Rajewski A."/>
            <person name="Carter-House D."/>
            <person name="Stajich J."/>
            <person name="Litt A."/>
        </authorList>
    </citation>
    <scope>NUCLEOTIDE SEQUENCE [LARGE SCALE GENOMIC DNA]</scope>
    <source>
        <strain evidence="1">AR-01</strain>
    </source>
</reference>
<accession>A0ABS8TG82</accession>
<gene>
    <name evidence="1" type="ORF">HAX54_009135</name>
</gene>
<comment type="caution">
    <text evidence="1">The sequence shown here is derived from an EMBL/GenBank/DDBJ whole genome shotgun (WGS) entry which is preliminary data.</text>
</comment>
<evidence type="ECO:0000313" key="1">
    <source>
        <dbReference type="EMBL" id="MCD7469831.1"/>
    </source>
</evidence>
<dbReference type="Proteomes" id="UP000823775">
    <property type="component" value="Unassembled WGS sequence"/>
</dbReference>